<proteinExistence type="predicted"/>
<evidence type="ECO:0000313" key="2">
    <source>
        <dbReference type="EMBL" id="PSR22610.1"/>
    </source>
</evidence>
<keyword evidence="1" id="KW-0472">Membrane</keyword>
<feature type="transmembrane region" description="Helical" evidence="1">
    <location>
        <begin position="65"/>
        <end position="83"/>
    </location>
</feature>
<organism evidence="2 3">
    <name type="scientific">Sulfobacillus acidophilus</name>
    <dbReference type="NCBI Taxonomy" id="53633"/>
    <lineage>
        <taxon>Bacteria</taxon>
        <taxon>Bacillati</taxon>
        <taxon>Bacillota</taxon>
        <taxon>Clostridia</taxon>
        <taxon>Eubacteriales</taxon>
        <taxon>Clostridiales Family XVII. Incertae Sedis</taxon>
        <taxon>Sulfobacillus</taxon>
    </lineage>
</organism>
<feature type="transmembrane region" description="Helical" evidence="1">
    <location>
        <begin position="20"/>
        <end position="36"/>
    </location>
</feature>
<sequence length="108" mass="12203">MTHKQPELRHRKVTRRRAKPEGLGRLLIMVVTVGLLVMGRGILWWCGLALLASILLAVGRSGRTIWTVWSILAVLAALSFWHLNMIPVWASLTFIALGAIQFILHWLI</sequence>
<feature type="transmembrane region" description="Helical" evidence="1">
    <location>
        <begin position="89"/>
        <end position="107"/>
    </location>
</feature>
<comment type="caution">
    <text evidence="2">The sequence shown here is derived from an EMBL/GenBank/DDBJ whole genome shotgun (WGS) entry which is preliminary data.</text>
</comment>
<dbReference type="EMBL" id="PXYV01000014">
    <property type="protein sequence ID" value="PSR22610.1"/>
    <property type="molecule type" value="Genomic_DNA"/>
</dbReference>
<name>A0A2T2WK55_9FIRM</name>
<keyword evidence="1" id="KW-1133">Transmembrane helix</keyword>
<evidence type="ECO:0000256" key="1">
    <source>
        <dbReference type="SAM" id="Phobius"/>
    </source>
</evidence>
<feature type="transmembrane region" description="Helical" evidence="1">
    <location>
        <begin position="42"/>
        <end position="58"/>
    </location>
</feature>
<keyword evidence="1" id="KW-0812">Transmembrane</keyword>
<dbReference type="Proteomes" id="UP000241848">
    <property type="component" value="Unassembled WGS sequence"/>
</dbReference>
<protein>
    <submittedName>
        <fullName evidence="2">Uncharacterized protein</fullName>
    </submittedName>
</protein>
<accession>A0A2T2WK55</accession>
<dbReference type="AlphaFoldDB" id="A0A2T2WK55"/>
<gene>
    <name evidence="2" type="ORF">C7B45_06020</name>
</gene>
<evidence type="ECO:0000313" key="3">
    <source>
        <dbReference type="Proteomes" id="UP000241848"/>
    </source>
</evidence>
<reference evidence="2 3" key="1">
    <citation type="journal article" date="2014" name="BMC Genomics">
        <title>Comparison of environmental and isolate Sulfobacillus genomes reveals diverse carbon, sulfur, nitrogen, and hydrogen metabolisms.</title>
        <authorList>
            <person name="Justice N.B."/>
            <person name="Norman A."/>
            <person name="Brown C.T."/>
            <person name="Singh A."/>
            <person name="Thomas B.C."/>
            <person name="Banfield J.F."/>
        </authorList>
    </citation>
    <scope>NUCLEOTIDE SEQUENCE [LARGE SCALE GENOMIC DNA]</scope>
    <source>
        <strain evidence="2">AMDSBA3</strain>
    </source>
</reference>